<name>A0AAP0P022_9MAGN</name>
<organism evidence="12 13">
    <name type="scientific">Stephania cephalantha</name>
    <dbReference type="NCBI Taxonomy" id="152367"/>
    <lineage>
        <taxon>Eukaryota</taxon>
        <taxon>Viridiplantae</taxon>
        <taxon>Streptophyta</taxon>
        <taxon>Embryophyta</taxon>
        <taxon>Tracheophyta</taxon>
        <taxon>Spermatophyta</taxon>
        <taxon>Magnoliopsida</taxon>
        <taxon>Ranunculales</taxon>
        <taxon>Menispermaceae</taxon>
        <taxon>Menispermoideae</taxon>
        <taxon>Cissampelideae</taxon>
        <taxon>Stephania</taxon>
    </lineage>
</organism>
<evidence type="ECO:0000259" key="10">
    <source>
        <dbReference type="Pfam" id="PF02514"/>
    </source>
</evidence>
<evidence type="ECO:0000256" key="4">
    <source>
        <dbReference type="ARBA" id="ARBA00022598"/>
    </source>
</evidence>
<keyword evidence="6" id="KW-0067">ATP-binding</keyword>
<evidence type="ECO:0000313" key="12">
    <source>
        <dbReference type="EMBL" id="KAK9125273.1"/>
    </source>
</evidence>
<protein>
    <recommendedName>
        <fullName evidence="2">magnesium chelatase</fullName>
        <ecNumber evidence="2">6.6.1.1</ecNumber>
    </recommendedName>
</protein>
<accession>A0AAP0P022</accession>
<dbReference type="GO" id="GO:0015979">
    <property type="term" value="P:photosynthesis"/>
    <property type="evidence" value="ECO:0007669"/>
    <property type="project" value="UniProtKB-KW"/>
</dbReference>
<evidence type="ECO:0000256" key="6">
    <source>
        <dbReference type="ARBA" id="ARBA00022840"/>
    </source>
</evidence>
<keyword evidence="5" id="KW-0547">Nucleotide-binding</keyword>
<dbReference type="Pfam" id="PF11965">
    <property type="entry name" value="DUF3479"/>
    <property type="match status" value="1"/>
</dbReference>
<dbReference type="PANTHER" id="PTHR44119:SF1">
    <property type="entry name" value="MAGNESIUM-CHELATASE SUBUNIT CHLH, CHLOROPLASTIC"/>
    <property type="match status" value="1"/>
</dbReference>
<evidence type="ECO:0000259" key="11">
    <source>
        <dbReference type="Pfam" id="PF11965"/>
    </source>
</evidence>
<evidence type="ECO:0000256" key="9">
    <source>
        <dbReference type="ARBA" id="ARBA00048693"/>
    </source>
</evidence>
<proteinExistence type="inferred from homology"/>
<dbReference type="InterPro" id="IPR011771">
    <property type="entry name" value="BchH"/>
</dbReference>
<dbReference type="PANTHER" id="PTHR44119">
    <property type="entry name" value="MAGNESIUM-CHELATASE SUBUNIT CHLH, CHLOROPLASTIC"/>
    <property type="match status" value="1"/>
</dbReference>
<sequence length="1370" mass="151317">MASLVSSPFTLPITKADQKQLFLHSFLPKKLTTTNKSVLRVSAAIGNGLFTQTTPEVRRIVPDNIQGLPTVKIVYVVLEAQYQSSLSAAVRELNSKNRNASFEVVGYLVEELRDESTYKTFCKDLEDANVFIGSLIFVEELAQKIKSAVEKERDRLDAVLVFPSMPEVMRLNKLGSFSMSQLGQSKSPFFQLFKRKKQSSAGFADSMLKLVRTLPKVLKYLPSDKAQDARLYILSLQFWLGGSPENLQNFLKMISGSYVPALKGTTIEYAEPVLFLDSGIWHPLAPCMYDDVKEYLNWYGTRRDANEKLKDPKAPVIGLILQRSHIVTGDESHYVAVIMELEARGAKVIPIFAGGLDFSGPVERFLVDPISKKPFVNSVVSLTGFALVGGPARQDHPRAIEALMKLNVPYIVALPLVFQTTEEWLNSTLGLHPIQVALQVALPELDGGMEPIVFSGRDPRTGKEITCSSQEGGAALHKSDSMSSWTNKRLAITVFSFPPDKGNVGTAAYLNVFSSIFSVLKDLQKDGYNVEGLPETSEALIEDILHDKEAQFSSPNLNIAYKMGIREYQNLTPYASALEESWGKPPGNLNTDGENLLVYGKQYGNVFIGVQPTFGYEGDPMRLLFSKSASPHHGFAAYYSFVEKIFKADAVLHFGTHGSLEFMPGKQVGMSDVCYPDSLIGNVPNVYYYAANNPSEATIAKRRSYANTISYLTPPAENAGLYKGLKQLSELISSYQSLKDTGRGPQIVSSIISTAKQCNLDKDVSLPEEGEELSAKERDLVVGKVYSKIMEIESRLLPCGLHVIGEPPSALEAVATLVNIAALDRPEEEISSLPAILAATVGRNIEDVYRGSDKGILKDVELLRQITEASRGAITAFVEKTTNKKGQVVDVSDKLSSIFGFGVNEPWVDYLSSTKFYNADRNKLRKLFGFLGECLKLVVADNELGSLKQALEGSYVEPGPGGDPIRNPKVLPTGKNIHALDPQAIPTTAAMQSAKVVVSRLLERQKVENGGKYPETVALVLWGTDNIKTYGESLAQVLWMIGVMPVADTFGRVNKVEPVSLEELGRPRIDVVVNCSGVFRDLFINQMNLIDSAVKMVAELDEPEDQNYVKKHATEQAKTLGIGVREAATRVFSNASGSYSSNINLAVENSSWNDEKQLQDMYLSRKSFAFDCDAPGAGMTEKRQVFEMALSTADATFQNLDSSEISLTDVSHYFDSDPTNLVQNLRKDGKKPSAYIADTTTANAQVRTLSETVRLDARTKLLNPKWYEGMLSSGYEGVREIEKRLTNTVGWSATSGQVDNWVYEEANSTFIEDEAMLNRLMNTNPNSFRKLVQTFLEANGRGYWDTSAENIEKLRQLYSEVEDKIEGIDR</sequence>
<dbReference type="EC" id="6.6.1.1" evidence="2"/>
<comment type="caution">
    <text evidence="12">The sequence shown here is derived from an EMBL/GenBank/DDBJ whole genome shotgun (WGS) entry which is preliminary data.</text>
</comment>
<dbReference type="GO" id="GO:0009507">
    <property type="term" value="C:chloroplast"/>
    <property type="evidence" value="ECO:0007669"/>
    <property type="project" value="TreeGrafter"/>
</dbReference>
<dbReference type="CDD" id="cd10150">
    <property type="entry name" value="CobN_like"/>
    <property type="match status" value="1"/>
</dbReference>
<evidence type="ECO:0000256" key="3">
    <source>
        <dbReference type="ARBA" id="ARBA00022531"/>
    </source>
</evidence>
<evidence type="ECO:0000256" key="1">
    <source>
        <dbReference type="ARBA" id="ARBA00010851"/>
    </source>
</evidence>
<dbReference type="NCBIfam" id="NF009140">
    <property type="entry name" value="PRK12493.1"/>
    <property type="match status" value="1"/>
</dbReference>
<evidence type="ECO:0000256" key="8">
    <source>
        <dbReference type="ARBA" id="ARBA00023444"/>
    </source>
</evidence>
<keyword evidence="7" id="KW-0149">Chlorophyll biosynthesis</keyword>
<keyword evidence="4" id="KW-0436">Ligase</keyword>
<dbReference type="GO" id="GO:0016851">
    <property type="term" value="F:magnesium chelatase activity"/>
    <property type="evidence" value="ECO:0007669"/>
    <property type="project" value="UniProtKB-EC"/>
</dbReference>
<dbReference type="EMBL" id="JBBNAG010000006">
    <property type="protein sequence ID" value="KAK9125273.1"/>
    <property type="molecule type" value="Genomic_DNA"/>
</dbReference>
<dbReference type="InterPro" id="IPR003672">
    <property type="entry name" value="CobN/Mg_chltase"/>
</dbReference>
<dbReference type="InterPro" id="IPR022571">
    <property type="entry name" value="Mg_chelatase_H_N"/>
</dbReference>
<reference evidence="12 13" key="1">
    <citation type="submission" date="2024-01" db="EMBL/GenBank/DDBJ databases">
        <title>Genome assemblies of Stephania.</title>
        <authorList>
            <person name="Yang L."/>
        </authorList>
    </citation>
    <scope>NUCLEOTIDE SEQUENCE [LARGE SCALE GENOMIC DNA]</scope>
    <source>
        <strain evidence="12">JXDWG</strain>
        <tissue evidence="12">Leaf</tissue>
    </source>
</reference>
<keyword evidence="3" id="KW-0602">Photosynthesis</keyword>
<dbReference type="GO" id="GO:0015995">
    <property type="term" value="P:chlorophyll biosynthetic process"/>
    <property type="evidence" value="ECO:0007669"/>
    <property type="project" value="UniProtKB-KW"/>
</dbReference>
<evidence type="ECO:0000256" key="5">
    <source>
        <dbReference type="ARBA" id="ARBA00022741"/>
    </source>
</evidence>
<dbReference type="NCBIfam" id="TIGR02025">
    <property type="entry name" value="BchH"/>
    <property type="match status" value="1"/>
</dbReference>
<dbReference type="Pfam" id="PF02514">
    <property type="entry name" value="CobN-Mg_chel"/>
    <property type="match status" value="1"/>
</dbReference>
<comment type="catalytic activity">
    <reaction evidence="9">
        <text>protoporphyrin IX + Mg(2+) + ATP + H2O = Mg-protoporphyrin IX + ADP + phosphate + 3 H(+)</text>
        <dbReference type="Rhea" id="RHEA:13961"/>
        <dbReference type="ChEBI" id="CHEBI:15377"/>
        <dbReference type="ChEBI" id="CHEBI:15378"/>
        <dbReference type="ChEBI" id="CHEBI:18420"/>
        <dbReference type="ChEBI" id="CHEBI:30616"/>
        <dbReference type="ChEBI" id="CHEBI:43474"/>
        <dbReference type="ChEBI" id="CHEBI:57306"/>
        <dbReference type="ChEBI" id="CHEBI:60492"/>
        <dbReference type="ChEBI" id="CHEBI:456216"/>
        <dbReference type="EC" id="6.6.1.1"/>
    </reaction>
</comment>
<dbReference type="Proteomes" id="UP001419268">
    <property type="component" value="Unassembled WGS sequence"/>
</dbReference>
<dbReference type="GO" id="GO:0005524">
    <property type="term" value="F:ATP binding"/>
    <property type="evidence" value="ECO:0007669"/>
    <property type="project" value="UniProtKB-KW"/>
</dbReference>
<feature type="domain" description="Magnesium chelatase subunit H N-terminal" evidence="11">
    <location>
        <begin position="72"/>
        <end position="233"/>
    </location>
</feature>
<evidence type="ECO:0000256" key="2">
    <source>
        <dbReference type="ARBA" id="ARBA00012825"/>
    </source>
</evidence>
<gene>
    <name evidence="12" type="ORF">Scep_014119</name>
</gene>
<evidence type="ECO:0000313" key="13">
    <source>
        <dbReference type="Proteomes" id="UP001419268"/>
    </source>
</evidence>
<comment type="pathway">
    <text evidence="8">Porphyrin-containing compound metabolism.</text>
</comment>
<feature type="domain" description="CobN/magnesium chelatase" evidence="10">
    <location>
        <begin position="237"/>
        <end position="1350"/>
    </location>
</feature>
<keyword evidence="13" id="KW-1185">Reference proteome</keyword>
<comment type="similarity">
    <text evidence="1">Belongs to the Mg-chelatase subunit H family.</text>
</comment>
<evidence type="ECO:0000256" key="7">
    <source>
        <dbReference type="ARBA" id="ARBA00023171"/>
    </source>
</evidence>